<dbReference type="InterPro" id="IPR016181">
    <property type="entry name" value="Acyl_CoA_acyltransferase"/>
</dbReference>
<keyword evidence="2" id="KW-0808">Transferase</keyword>
<dbReference type="NCBIfam" id="TIGR04045">
    <property type="entry name" value="MSMEG_0567_GNAT"/>
    <property type="match status" value="1"/>
</dbReference>
<dbReference type="EMBL" id="JAPNUD010000245">
    <property type="protein sequence ID" value="MDA0647000.1"/>
    <property type="molecule type" value="Genomic_DNA"/>
</dbReference>
<dbReference type="SUPFAM" id="SSF55729">
    <property type="entry name" value="Acyl-CoA N-acyltransferases (Nat)"/>
    <property type="match status" value="1"/>
</dbReference>
<gene>
    <name evidence="2" type="ORF">OUY24_40790</name>
</gene>
<keyword evidence="3" id="KW-1185">Reference proteome</keyword>
<comment type="caution">
    <text evidence="2">The sequence shown here is derived from an EMBL/GenBank/DDBJ whole genome shotgun (WGS) entry which is preliminary data.</text>
</comment>
<evidence type="ECO:0000259" key="1">
    <source>
        <dbReference type="PROSITE" id="PS51186"/>
    </source>
</evidence>
<dbReference type="Proteomes" id="UP001212498">
    <property type="component" value="Unassembled WGS sequence"/>
</dbReference>
<dbReference type="PROSITE" id="PS51186">
    <property type="entry name" value="GNAT"/>
    <property type="match status" value="1"/>
</dbReference>
<evidence type="ECO:0000313" key="3">
    <source>
        <dbReference type="Proteomes" id="UP001212498"/>
    </source>
</evidence>
<keyword evidence="2" id="KW-0012">Acyltransferase</keyword>
<dbReference type="Pfam" id="PF00583">
    <property type="entry name" value="Acetyltransf_1"/>
    <property type="match status" value="1"/>
</dbReference>
<dbReference type="GO" id="GO:0016746">
    <property type="term" value="F:acyltransferase activity"/>
    <property type="evidence" value="ECO:0007669"/>
    <property type="project" value="UniProtKB-KW"/>
</dbReference>
<feature type="domain" description="N-acetyltransferase" evidence="1">
    <location>
        <begin position="17"/>
        <end position="164"/>
    </location>
</feature>
<proteinExistence type="predicted"/>
<sequence length="164" mass="18203">MGASLSRSFSDQAAPHHVCRTVTAAEELEEHLRIRRSVFVAEQSLFEQTDQDEFDRDPSVHHVLAFADGVPAGTVRLYRYPAPDGERLWKGDRLAVLPEYRHLWLGGPLVRYAVETAAAAGGARMIAYVQLGNVSFFRRLGWSKVGGPVAYVGVPHQQMSIDLT</sequence>
<dbReference type="InterPro" id="IPR000182">
    <property type="entry name" value="GNAT_dom"/>
</dbReference>
<dbReference type="RefSeq" id="WP_148034942.1">
    <property type="nucleotide sequence ID" value="NZ_BAABFD010000006.1"/>
</dbReference>
<organism evidence="2 3">
    <name type="scientific">Nonomuraea ferruginea</name>
    <dbReference type="NCBI Taxonomy" id="46174"/>
    <lineage>
        <taxon>Bacteria</taxon>
        <taxon>Bacillati</taxon>
        <taxon>Actinomycetota</taxon>
        <taxon>Actinomycetes</taxon>
        <taxon>Streptosporangiales</taxon>
        <taxon>Streptosporangiaceae</taxon>
        <taxon>Nonomuraea</taxon>
    </lineage>
</organism>
<evidence type="ECO:0000313" key="2">
    <source>
        <dbReference type="EMBL" id="MDA0647000.1"/>
    </source>
</evidence>
<accession>A0ABT4TCY7</accession>
<reference evidence="2 3" key="1">
    <citation type="submission" date="2022-11" db="EMBL/GenBank/DDBJ databases">
        <title>Nonomuraea corallina sp. nov., a new species of the genus Nonomuraea isolated from sea side sediment in Thai sea.</title>
        <authorList>
            <person name="Ngamcharungchit C."/>
            <person name="Matsumoto A."/>
            <person name="Suriyachadkun C."/>
            <person name="Panbangred W."/>
            <person name="Inahashi Y."/>
            <person name="Intra B."/>
        </authorList>
    </citation>
    <scope>NUCLEOTIDE SEQUENCE [LARGE SCALE GENOMIC DNA]</scope>
    <source>
        <strain evidence="2 3">DSM 43553</strain>
    </source>
</reference>
<dbReference type="Gene3D" id="3.40.630.30">
    <property type="match status" value="1"/>
</dbReference>
<dbReference type="InterPro" id="IPR024035">
    <property type="entry name" value="MSMEG_0567_GNAT"/>
</dbReference>
<name>A0ABT4TCY7_9ACTN</name>
<dbReference type="CDD" id="cd04301">
    <property type="entry name" value="NAT_SF"/>
    <property type="match status" value="1"/>
</dbReference>
<protein>
    <submittedName>
        <fullName evidence="2">GNAT family N-acetyltransferase</fullName>
        <ecNumber evidence="2">2.3.1.-</ecNumber>
    </submittedName>
</protein>
<dbReference type="EC" id="2.3.1.-" evidence="2"/>